<accession>A0ABU3DKX0</accession>
<reference evidence="3 4" key="1">
    <citation type="submission" date="2023-09" db="EMBL/GenBank/DDBJ databases">
        <authorList>
            <person name="Rey-Velasco X."/>
        </authorList>
    </citation>
    <scope>NUCLEOTIDE SEQUENCE [LARGE SCALE GENOMIC DNA]</scope>
    <source>
        <strain evidence="3 4">F158</strain>
    </source>
</reference>
<keyword evidence="3" id="KW-0067">ATP-binding</keyword>
<evidence type="ECO:0000313" key="4">
    <source>
        <dbReference type="Proteomes" id="UP001265259"/>
    </source>
</evidence>
<dbReference type="PANTHER" id="PTHR35526:SF3">
    <property type="entry name" value="ANTI-SIGMA-F FACTOR RSBW"/>
    <property type="match status" value="1"/>
</dbReference>
<feature type="domain" description="Histidine kinase/HSP90-like ATPase" evidence="2">
    <location>
        <begin position="24"/>
        <end position="136"/>
    </location>
</feature>
<dbReference type="Proteomes" id="UP001265259">
    <property type="component" value="Unassembled WGS sequence"/>
</dbReference>
<dbReference type="EMBL" id="JAVRHL010000004">
    <property type="protein sequence ID" value="MDT0684361.1"/>
    <property type="molecule type" value="Genomic_DNA"/>
</dbReference>
<evidence type="ECO:0000313" key="3">
    <source>
        <dbReference type="EMBL" id="MDT0684361.1"/>
    </source>
</evidence>
<dbReference type="InterPro" id="IPR003594">
    <property type="entry name" value="HATPase_dom"/>
</dbReference>
<evidence type="ECO:0000256" key="1">
    <source>
        <dbReference type="ARBA" id="ARBA00022527"/>
    </source>
</evidence>
<protein>
    <submittedName>
        <fullName evidence="3">ATP-binding protein</fullName>
    </submittedName>
</protein>
<organism evidence="3 4">
    <name type="scientific">Tropicimonas omnivorans</name>
    <dbReference type="NCBI Taxonomy" id="3075590"/>
    <lineage>
        <taxon>Bacteria</taxon>
        <taxon>Pseudomonadati</taxon>
        <taxon>Pseudomonadota</taxon>
        <taxon>Alphaproteobacteria</taxon>
        <taxon>Rhodobacterales</taxon>
        <taxon>Roseobacteraceae</taxon>
        <taxon>Tropicimonas</taxon>
    </lineage>
</organism>
<dbReference type="InterPro" id="IPR036890">
    <property type="entry name" value="HATPase_C_sf"/>
</dbReference>
<comment type="caution">
    <text evidence="3">The sequence shown here is derived from an EMBL/GenBank/DDBJ whole genome shotgun (WGS) entry which is preliminary data.</text>
</comment>
<keyword evidence="1" id="KW-0418">Kinase</keyword>
<keyword evidence="1" id="KW-0723">Serine/threonine-protein kinase</keyword>
<sequence length="139" mass="14913">MAEPQPDFLHKIIQRIDLRTGKDAVQARQVVARELKARGVSALRVTRFATAVSEIARNVIVHGGGGHFTVGLNAATSYLDVECRDRGRGIPDIEQAMKDGFTTAGGLGRGLGGAKRLSDRFEIETVPGQGTTVRMSAKI</sequence>
<dbReference type="RefSeq" id="WP_311693777.1">
    <property type="nucleotide sequence ID" value="NZ_JAVRHL010000004.1"/>
</dbReference>
<keyword evidence="4" id="KW-1185">Reference proteome</keyword>
<proteinExistence type="predicted"/>
<dbReference type="Gene3D" id="3.30.565.10">
    <property type="entry name" value="Histidine kinase-like ATPase, C-terminal domain"/>
    <property type="match status" value="1"/>
</dbReference>
<dbReference type="InterPro" id="IPR050267">
    <property type="entry name" value="Anti-sigma-factor_SerPK"/>
</dbReference>
<dbReference type="SUPFAM" id="SSF55874">
    <property type="entry name" value="ATPase domain of HSP90 chaperone/DNA topoisomerase II/histidine kinase"/>
    <property type="match status" value="1"/>
</dbReference>
<keyword evidence="3" id="KW-0547">Nucleotide-binding</keyword>
<dbReference type="PANTHER" id="PTHR35526">
    <property type="entry name" value="ANTI-SIGMA-F FACTOR RSBW-RELATED"/>
    <property type="match status" value="1"/>
</dbReference>
<dbReference type="GO" id="GO:0005524">
    <property type="term" value="F:ATP binding"/>
    <property type="evidence" value="ECO:0007669"/>
    <property type="project" value="UniProtKB-KW"/>
</dbReference>
<keyword evidence="1" id="KW-0808">Transferase</keyword>
<gene>
    <name evidence="3" type="ORF">RM543_16890</name>
</gene>
<name>A0ABU3DKX0_9RHOB</name>
<dbReference type="Pfam" id="PF13581">
    <property type="entry name" value="HATPase_c_2"/>
    <property type="match status" value="1"/>
</dbReference>
<evidence type="ECO:0000259" key="2">
    <source>
        <dbReference type="Pfam" id="PF13581"/>
    </source>
</evidence>